<name>A0A1D9I970_9BURK</name>
<evidence type="ECO:0000259" key="4">
    <source>
        <dbReference type="Pfam" id="PF07804"/>
    </source>
</evidence>
<keyword evidence="2" id="KW-0808">Transferase</keyword>
<evidence type="ECO:0000256" key="1">
    <source>
        <dbReference type="ARBA" id="ARBA00010164"/>
    </source>
</evidence>
<evidence type="ECO:0000256" key="2">
    <source>
        <dbReference type="ARBA" id="ARBA00022679"/>
    </source>
</evidence>
<dbReference type="RefSeq" id="WP_071016974.1">
    <property type="nucleotide sequence ID" value="NZ_CP017755.1"/>
</dbReference>
<dbReference type="InterPro" id="IPR012893">
    <property type="entry name" value="HipA-like_C"/>
</dbReference>
<dbReference type="InterPro" id="IPR017508">
    <property type="entry name" value="HipA_N1"/>
</dbReference>
<dbReference type="PANTHER" id="PTHR37419:SF8">
    <property type="entry name" value="TOXIN YJJJ"/>
    <property type="match status" value="1"/>
</dbReference>
<dbReference type="Pfam" id="PF07804">
    <property type="entry name" value="HipA_C"/>
    <property type="match status" value="1"/>
</dbReference>
<feature type="domain" description="HipA N-terminal subdomain 1" evidence="5">
    <location>
        <begin position="19"/>
        <end position="112"/>
    </location>
</feature>
<sequence length="412" mass="46211">MSDHLYVWLYPPEGHEPRLCGRLDLIGGRQCLFSYAPEYLSRQDATALCPDLPLRPGQYTAPASLELHPIFEDAGPDRWGRRVIDRVYNPRRRAAIDYLALAGEDRIGALGFSESDGVYQVNHAPVFHRGDLPSLIEAARAVELQMPIDDRLRRLLRPGGTAGGARPKAVIEDDGIAWIAKFPAEGDDVDFCAIEHASLRLARLCGIETPESRYLQLGRSQTLLVKRFDREPDGSRIHFASARTMLLGEGIQEDQMAYADIAEFARRFSPTPAEDSREVFRRMVLNILIENTDDHAKNHAFLHSGGDRWRLSPVYDIQPQLQGIPYQQLIVGDAGTDPSLANALSQAGRFMLTPAEAYTEAEQLLDTVSRWREVFLESGVSERDIRELEPFMLRDAVLPPQPSRRRSGRSSG</sequence>
<keyword evidence="7" id="KW-1185">Reference proteome</keyword>
<dbReference type="InterPro" id="IPR052028">
    <property type="entry name" value="HipA_Ser/Thr_kinase"/>
</dbReference>
<gene>
    <name evidence="6" type="ORF">BKK80_22280</name>
</gene>
<feature type="domain" description="HipA-like C-terminal" evidence="4">
    <location>
        <begin position="162"/>
        <end position="366"/>
    </location>
</feature>
<dbReference type="EMBL" id="CP017755">
    <property type="protein sequence ID" value="AOZ08662.1"/>
    <property type="molecule type" value="Genomic_DNA"/>
</dbReference>
<evidence type="ECO:0000256" key="3">
    <source>
        <dbReference type="ARBA" id="ARBA00022777"/>
    </source>
</evidence>
<dbReference type="PANTHER" id="PTHR37419">
    <property type="entry name" value="SERINE/THREONINE-PROTEIN KINASE TOXIN HIPA"/>
    <property type="match status" value="1"/>
</dbReference>
<reference evidence="6 7" key="1">
    <citation type="submission" date="2016-10" db="EMBL/GenBank/DDBJ databases">
        <title>Complete genome sequences of three Cupriavidus strains isolated from various Malaysian environments.</title>
        <authorList>
            <person name="Abdullah A.A.-A."/>
            <person name="Shafie N.A.H."/>
            <person name="Lau N.S."/>
        </authorList>
    </citation>
    <scope>NUCLEOTIDE SEQUENCE [LARGE SCALE GENOMIC DNA]</scope>
    <source>
        <strain evidence="6 7">USMAA1020</strain>
    </source>
</reference>
<dbReference type="Proteomes" id="UP000177515">
    <property type="component" value="Chromosome 2"/>
</dbReference>
<proteinExistence type="inferred from homology"/>
<keyword evidence="3" id="KW-0418">Kinase</keyword>
<evidence type="ECO:0000313" key="6">
    <source>
        <dbReference type="EMBL" id="AOZ08662.1"/>
    </source>
</evidence>
<protein>
    <submittedName>
        <fullName evidence="6">HipA protein</fullName>
    </submittedName>
</protein>
<evidence type="ECO:0000259" key="5">
    <source>
        <dbReference type="Pfam" id="PF13657"/>
    </source>
</evidence>
<organism evidence="6 7">
    <name type="scientific">Cupriavidus malaysiensis</name>
    <dbReference type="NCBI Taxonomy" id="367825"/>
    <lineage>
        <taxon>Bacteria</taxon>
        <taxon>Pseudomonadati</taxon>
        <taxon>Pseudomonadota</taxon>
        <taxon>Betaproteobacteria</taxon>
        <taxon>Burkholderiales</taxon>
        <taxon>Burkholderiaceae</taxon>
        <taxon>Cupriavidus</taxon>
    </lineage>
</organism>
<dbReference type="Gene3D" id="1.10.1070.20">
    <property type="match status" value="1"/>
</dbReference>
<evidence type="ECO:0000313" key="7">
    <source>
        <dbReference type="Proteomes" id="UP000177515"/>
    </source>
</evidence>
<comment type="similarity">
    <text evidence="1">Belongs to the HipA Ser/Thr kinase family.</text>
</comment>
<dbReference type="Pfam" id="PF13657">
    <property type="entry name" value="Couple_hipA"/>
    <property type="match status" value="1"/>
</dbReference>
<accession>A0A1D9I970</accession>